<accession>A0ABU8EX21</accession>
<keyword evidence="1" id="KW-0732">Signal</keyword>
<evidence type="ECO:0000256" key="1">
    <source>
        <dbReference type="SAM" id="SignalP"/>
    </source>
</evidence>
<keyword evidence="3" id="KW-1185">Reference proteome</keyword>
<dbReference type="EMBL" id="JBAWKS010000002">
    <property type="protein sequence ID" value="MEI4551528.1"/>
    <property type="molecule type" value="Genomic_DNA"/>
</dbReference>
<evidence type="ECO:0000313" key="3">
    <source>
        <dbReference type="Proteomes" id="UP001382455"/>
    </source>
</evidence>
<protein>
    <recommendedName>
        <fullName evidence="4">Delta-60 repeat domain-containing protein</fullName>
    </recommendedName>
</protein>
<feature type="chain" id="PRO_5045569517" description="Delta-60 repeat domain-containing protein" evidence="1">
    <location>
        <begin position="24"/>
        <end position="549"/>
    </location>
</feature>
<dbReference type="NCBIfam" id="TIGR02608">
    <property type="entry name" value="delta_60_rpt"/>
    <property type="match status" value="4"/>
</dbReference>
<dbReference type="InterPro" id="IPR013431">
    <property type="entry name" value="Delta_60_rpt"/>
</dbReference>
<name>A0ABU8EX21_9GAMM</name>
<organism evidence="2 3">
    <name type="scientific">Pseudoalteromonas spongiae</name>
    <dbReference type="NCBI Taxonomy" id="298657"/>
    <lineage>
        <taxon>Bacteria</taxon>
        <taxon>Pseudomonadati</taxon>
        <taxon>Pseudomonadota</taxon>
        <taxon>Gammaproteobacteria</taxon>
        <taxon>Alteromonadales</taxon>
        <taxon>Pseudoalteromonadaceae</taxon>
        <taxon>Pseudoalteromonas</taxon>
    </lineage>
</organism>
<sequence>MKKHNLLSHLIIFVFLFSGNATAAQGDVDTNYGVGGIVHTPSGANVIAASATSNNGIIVAGIGHHPSDFRITQLLSDGTEDATFGSSGHVEINLPSVLGISNFNLTDMARTNNQETIITGYNLGSIGGDGVLAKLDANGNLDSTFANGVGALTLRNFAPFTGQGNIIPYALAVDANNHILVATRCLYGTLVARFTPSGTLDNSFANNGVLAVSYPLGGQFSHMPVSLEIDPLGTITYGYWVLTGSSTALTTKVVTQLDPNGSLVTNFGNSGHIILPAANGEELVSVKRDVNNRTLLLTKNCVLSRYTTNGVLDTSFGNNGAANVVMPNGSSSLCLGLTLRPTSAPIVTGSIQQNNNHQLLVARFDNSGQPVANFANGGVAIVGQPPFAGIVNAYGAAFSVLQSNGHIQVATTERPYLNNFAVTAIEDTALNVSPRPARIGRRTSVALNTWTYSIPFTVSDLTSGAKVMATIEQGEYSINNEPYTTSPGFVQNGDLITVRHRSASCFNCSKRSTLELGGYYDAKNGGQRLGGSRTYSFSSLTKGLIVSPL</sequence>
<dbReference type="RefSeq" id="WP_336436492.1">
    <property type="nucleotide sequence ID" value="NZ_JBAWKS010000002.1"/>
</dbReference>
<gene>
    <name evidence="2" type="ORF">WAE96_17760</name>
</gene>
<evidence type="ECO:0000313" key="2">
    <source>
        <dbReference type="EMBL" id="MEI4551528.1"/>
    </source>
</evidence>
<dbReference type="Pfam" id="PF17164">
    <property type="entry name" value="DUF5122"/>
    <property type="match status" value="3"/>
</dbReference>
<reference evidence="2 3" key="1">
    <citation type="submission" date="2023-12" db="EMBL/GenBank/DDBJ databases">
        <title>Friends and Foes: Symbiotic and Algicidal bacterial influence on Karenia brevis blooms.</title>
        <authorList>
            <person name="Fei C."/>
            <person name="Mohamed A.R."/>
            <person name="Booker A."/>
            <person name="Arshad M."/>
            <person name="Klass S."/>
            <person name="Ahn S."/>
            <person name="Gilbert P.M."/>
            <person name="Heil C.A."/>
            <person name="Martinez J.M."/>
            <person name="Amin S.A."/>
        </authorList>
    </citation>
    <scope>NUCLEOTIDE SEQUENCE [LARGE SCALE GENOMIC DNA]</scope>
    <source>
        <strain evidence="2 3">CE15</strain>
    </source>
</reference>
<proteinExistence type="predicted"/>
<evidence type="ECO:0008006" key="4">
    <source>
        <dbReference type="Google" id="ProtNLM"/>
    </source>
</evidence>
<dbReference type="Proteomes" id="UP001382455">
    <property type="component" value="Unassembled WGS sequence"/>
</dbReference>
<comment type="caution">
    <text evidence="2">The sequence shown here is derived from an EMBL/GenBank/DDBJ whole genome shotgun (WGS) entry which is preliminary data.</text>
</comment>
<dbReference type="Gene3D" id="2.80.10.50">
    <property type="match status" value="2"/>
</dbReference>
<feature type="signal peptide" evidence="1">
    <location>
        <begin position="1"/>
        <end position="23"/>
    </location>
</feature>